<evidence type="ECO:0000313" key="19">
    <source>
        <dbReference type="Proteomes" id="UP000027341"/>
    </source>
</evidence>
<evidence type="ECO:0000256" key="7">
    <source>
        <dbReference type="ARBA" id="ARBA00022801"/>
    </source>
</evidence>
<gene>
    <name evidence="18" type="ORF">EI16_11620</name>
</gene>
<evidence type="ECO:0000256" key="1">
    <source>
        <dbReference type="ARBA" id="ARBA00001946"/>
    </source>
</evidence>
<feature type="domain" description="Nudix hydrolase" evidence="17">
    <location>
        <begin position="5"/>
        <end position="133"/>
    </location>
</feature>
<dbReference type="SUPFAM" id="SSF51391">
    <property type="entry name" value="Thiamin phosphate synthase"/>
    <property type="match status" value="1"/>
</dbReference>
<dbReference type="CDD" id="cd00564">
    <property type="entry name" value="TMP_TenI"/>
    <property type="match status" value="1"/>
</dbReference>
<dbReference type="RefSeq" id="WP_029908041.1">
    <property type="nucleotide sequence ID" value="NZ_AP020335.1"/>
</dbReference>
<dbReference type="InterPro" id="IPR020084">
    <property type="entry name" value="NUDIX_hydrolase_CS"/>
</dbReference>
<dbReference type="InterPro" id="IPR036206">
    <property type="entry name" value="ThiamineP_synth_sf"/>
</dbReference>
<dbReference type="AlphaFoldDB" id="A0A067A2M2"/>
<comment type="similarity">
    <text evidence="2">Belongs to the Nudix hydrolase family.</text>
</comment>
<evidence type="ECO:0000256" key="16">
    <source>
        <dbReference type="ARBA" id="ARBA00042798"/>
    </source>
</evidence>
<evidence type="ECO:0000256" key="6">
    <source>
        <dbReference type="ARBA" id="ARBA00022763"/>
    </source>
</evidence>
<dbReference type="GO" id="GO:0008413">
    <property type="term" value="F:8-oxo-7,8-dihydroguanosine triphosphate pyrophosphatase activity"/>
    <property type="evidence" value="ECO:0007669"/>
    <property type="project" value="TreeGrafter"/>
</dbReference>
<dbReference type="InterPro" id="IPR013785">
    <property type="entry name" value="Aldolase_TIM"/>
</dbReference>
<dbReference type="GO" id="GO:0009228">
    <property type="term" value="P:thiamine biosynthetic process"/>
    <property type="evidence" value="ECO:0007669"/>
    <property type="project" value="UniProtKB-KW"/>
</dbReference>
<dbReference type="SUPFAM" id="SSF55811">
    <property type="entry name" value="Nudix"/>
    <property type="match status" value="1"/>
</dbReference>
<dbReference type="GO" id="GO:0006260">
    <property type="term" value="P:DNA replication"/>
    <property type="evidence" value="ECO:0007669"/>
    <property type="project" value="UniProtKB-KW"/>
</dbReference>
<organism evidence="18 19">
    <name type="scientific">Hydrogenovibrio marinus</name>
    <dbReference type="NCBI Taxonomy" id="28885"/>
    <lineage>
        <taxon>Bacteria</taxon>
        <taxon>Pseudomonadati</taxon>
        <taxon>Pseudomonadota</taxon>
        <taxon>Gammaproteobacteria</taxon>
        <taxon>Thiotrichales</taxon>
        <taxon>Piscirickettsiaceae</taxon>
        <taxon>Hydrogenovibrio</taxon>
    </lineage>
</organism>
<comment type="catalytic activity">
    <reaction evidence="11">
        <text>8-oxo-GTP + H2O = 8-oxo-GMP + diphosphate + H(+)</text>
        <dbReference type="Rhea" id="RHEA:67616"/>
        <dbReference type="ChEBI" id="CHEBI:15377"/>
        <dbReference type="ChEBI" id="CHEBI:15378"/>
        <dbReference type="ChEBI" id="CHEBI:33019"/>
        <dbReference type="ChEBI" id="CHEBI:143553"/>
        <dbReference type="ChEBI" id="CHEBI:145694"/>
    </reaction>
</comment>
<dbReference type="NCBIfam" id="NF006530">
    <property type="entry name" value="PRK08999.1"/>
    <property type="match status" value="1"/>
</dbReference>
<dbReference type="Pfam" id="PF02581">
    <property type="entry name" value="TMP-TENI"/>
    <property type="match status" value="1"/>
</dbReference>
<keyword evidence="3" id="KW-0515">Mutator protein</keyword>
<name>A0A067A2M2_HYDMR</name>
<evidence type="ECO:0000256" key="2">
    <source>
        <dbReference type="ARBA" id="ARBA00005582"/>
    </source>
</evidence>
<evidence type="ECO:0000256" key="14">
    <source>
        <dbReference type="ARBA" id="ARBA00041592"/>
    </source>
</evidence>
<comment type="cofactor">
    <cofactor evidence="1">
        <name>Mg(2+)</name>
        <dbReference type="ChEBI" id="CHEBI:18420"/>
    </cofactor>
</comment>
<protein>
    <recommendedName>
        <fullName evidence="13">8-oxo-dGTP diphosphatase</fullName>
        <ecNumber evidence="12">3.6.1.55</ecNumber>
    </recommendedName>
    <alternativeName>
        <fullName evidence="16">7,8-dihydro-8-oxoguanine-triphosphatase</fullName>
    </alternativeName>
    <alternativeName>
        <fullName evidence="15">Mutator protein MutT</fullName>
    </alternativeName>
    <alternativeName>
        <fullName evidence="14">dGTP pyrophosphohydrolase</fullName>
    </alternativeName>
</protein>
<keyword evidence="19" id="KW-1185">Reference proteome</keyword>
<keyword evidence="8" id="KW-0460">Magnesium</keyword>
<dbReference type="Gene3D" id="3.20.20.70">
    <property type="entry name" value="Aldolase class I"/>
    <property type="match status" value="1"/>
</dbReference>
<dbReference type="GO" id="GO:0044715">
    <property type="term" value="F:8-oxo-dGDP phosphatase activity"/>
    <property type="evidence" value="ECO:0007669"/>
    <property type="project" value="TreeGrafter"/>
</dbReference>
<dbReference type="InterPro" id="IPR047127">
    <property type="entry name" value="MutT-like"/>
</dbReference>
<keyword evidence="5" id="KW-0479">Metal-binding</keyword>
<dbReference type="PROSITE" id="PS00893">
    <property type="entry name" value="NUDIX_BOX"/>
    <property type="match status" value="1"/>
</dbReference>
<evidence type="ECO:0000256" key="9">
    <source>
        <dbReference type="ARBA" id="ARBA00023204"/>
    </source>
</evidence>
<dbReference type="GO" id="GO:0044716">
    <property type="term" value="F:8-oxo-GDP phosphatase activity"/>
    <property type="evidence" value="ECO:0007669"/>
    <property type="project" value="TreeGrafter"/>
</dbReference>
<dbReference type="GO" id="GO:0046872">
    <property type="term" value="F:metal ion binding"/>
    <property type="evidence" value="ECO:0007669"/>
    <property type="project" value="UniProtKB-KW"/>
</dbReference>
<keyword evidence="9" id="KW-0234">DNA repair</keyword>
<dbReference type="STRING" id="28885.EI16_11620"/>
<evidence type="ECO:0000256" key="4">
    <source>
        <dbReference type="ARBA" id="ARBA00022705"/>
    </source>
</evidence>
<dbReference type="Pfam" id="PF14815">
    <property type="entry name" value="NUDIX_4"/>
    <property type="match status" value="1"/>
</dbReference>
<proteinExistence type="inferred from homology"/>
<dbReference type="Proteomes" id="UP000027341">
    <property type="component" value="Unassembled WGS sequence"/>
</dbReference>
<dbReference type="PANTHER" id="PTHR47707:SF1">
    <property type="entry name" value="NUDIX HYDROLASE FAMILY PROTEIN"/>
    <property type="match status" value="1"/>
</dbReference>
<accession>A0A067A2M2</accession>
<dbReference type="PRINTS" id="PR00502">
    <property type="entry name" value="NUDIXFAMILY"/>
</dbReference>
<dbReference type="PROSITE" id="PS51462">
    <property type="entry name" value="NUDIX"/>
    <property type="match status" value="1"/>
</dbReference>
<dbReference type="InterPro" id="IPR022998">
    <property type="entry name" value="ThiamineP_synth_TenI"/>
</dbReference>
<comment type="catalytic activity">
    <reaction evidence="10">
        <text>8-oxo-dGTP + H2O = 8-oxo-dGMP + diphosphate + H(+)</text>
        <dbReference type="Rhea" id="RHEA:31575"/>
        <dbReference type="ChEBI" id="CHEBI:15377"/>
        <dbReference type="ChEBI" id="CHEBI:15378"/>
        <dbReference type="ChEBI" id="CHEBI:33019"/>
        <dbReference type="ChEBI" id="CHEBI:63224"/>
        <dbReference type="ChEBI" id="CHEBI:77896"/>
        <dbReference type="EC" id="3.6.1.55"/>
    </reaction>
</comment>
<dbReference type="InterPro" id="IPR020476">
    <property type="entry name" value="Nudix_hydrolase"/>
</dbReference>
<keyword evidence="4" id="KW-0235">DNA replication</keyword>
<evidence type="ECO:0000256" key="5">
    <source>
        <dbReference type="ARBA" id="ARBA00022723"/>
    </source>
</evidence>
<dbReference type="GO" id="GO:0035539">
    <property type="term" value="F:8-oxo-7,8-dihydrodeoxyguanosine triphosphate pyrophosphatase activity"/>
    <property type="evidence" value="ECO:0007669"/>
    <property type="project" value="UniProtKB-EC"/>
</dbReference>
<reference evidence="18 19" key="1">
    <citation type="submission" date="2014-04" db="EMBL/GenBank/DDBJ databases">
        <title>Draft genome sequence of Hydrogenovibrio marinus MH-110, a model organism for aerobic H2 metabolism.</title>
        <authorList>
            <person name="Cha H.J."/>
            <person name="Jo B.H."/>
            <person name="Hwang B.H."/>
        </authorList>
    </citation>
    <scope>NUCLEOTIDE SEQUENCE [LARGE SCALE GENOMIC DNA]</scope>
    <source>
        <strain evidence="18 19">MH-110</strain>
    </source>
</reference>
<dbReference type="EC" id="3.6.1.55" evidence="12"/>
<evidence type="ECO:0000256" key="8">
    <source>
        <dbReference type="ARBA" id="ARBA00022842"/>
    </source>
</evidence>
<evidence type="ECO:0000313" key="18">
    <source>
        <dbReference type="EMBL" id="KDN96876.1"/>
    </source>
</evidence>
<dbReference type="InterPro" id="IPR000086">
    <property type="entry name" value="NUDIX_hydrolase_dom"/>
</dbReference>
<dbReference type="EMBL" id="JMIU01000001">
    <property type="protein sequence ID" value="KDN96876.1"/>
    <property type="molecule type" value="Genomic_DNA"/>
</dbReference>
<evidence type="ECO:0000256" key="11">
    <source>
        <dbReference type="ARBA" id="ARBA00036904"/>
    </source>
</evidence>
<sequence length="318" mass="35510">MQAETSRKQIVVGVLRKGTHVLLSVRQKHQAYADYWEFPGGKVEAGEDFELALEREFHEEVGIETRNWQPLIQIPWDYEHASVMLNVFETEEFVGEPHGKEGQTVAWVETKDLGDYRFPEANEGIVSALSLPDAMMITGDFACQEDALHKLEIALKDGVRLVQLRAKKMEEEAFLAFAKMAIPKVHGHQGKVLINGKPEWLDLLPEADGLQLASTELTHWTQRPIAKDKLLSISTHNELEIARALELKADIILLSPVKPTSSHPDMEALGWMGFQLLVQNVPVPVYALGGMKASDIREAKRFGAQGVAAISSFWPATL</sequence>
<dbReference type="PANTHER" id="PTHR47707">
    <property type="entry name" value="8-OXO-DGTP DIPHOSPHATASE"/>
    <property type="match status" value="1"/>
</dbReference>
<evidence type="ECO:0000256" key="10">
    <source>
        <dbReference type="ARBA" id="ARBA00035861"/>
    </source>
</evidence>
<evidence type="ECO:0000256" key="12">
    <source>
        <dbReference type="ARBA" id="ARBA00038905"/>
    </source>
</evidence>
<dbReference type="Gene3D" id="3.90.79.10">
    <property type="entry name" value="Nucleoside Triphosphate Pyrophosphohydrolase"/>
    <property type="match status" value="1"/>
</dbReference>
<keyword evidence="7" id="KW-0378">Hydrolase</keyword>
<comment type="caution">
    <text evidence="18">The sequence shown here is derived from an EMBL/GenBank/DDBJ whole genome shotgun (WGS) entry which is preliminary data.</text>
</comment>
<dbReference type="GO" id="GO:0006281">
    <property type="term" value="P:DNA repair"/>
    <property type="evidence" value="ECO:0007669"/>
    <property type="project" value="UniProtKB-KW"/>
</dbReference>
<keyword evidence="6" id="KW-0227">DNA damage</keyword>
<evidence type="ECO:0000256" key="13">
    <source>
        <dbReference type="ARBA" id="ARBA00040794"/>
    </source>
</evidence>
<dbReference type="InterPro" id="IPR029119">
    <property type="entry name" value="MutY_C"/>
</dbReference>
<evidence type="ECO:0000256" key="15">
    <source>
        <dbReference type="ARBA" id="ARBA00041979"/>
    </source>
</evidence>
<dbReference type="CDD" id="cd03425">
    <property type="entry name" value="NUDIX_MutT_NudA_like"/>
    <property type="match status" value="1"/>
</dbReference>
<evidence type="ECO:0000259" key="17">
    <source>
        <dbReference type="PROSITE" id="PS51462"/>
    </source>
</evidence>
<evidence type="ECO:0000256" key="3">
    <source>
        <dbReference type="ARBA" id="ARBA00022457"/>
    </source>
</evidence>
<dbReference type="InterPro" id="IPR015797">
    <property type="entry name" value="NUDIX_hydrolase-like_dom_sf"/>
</dbReference>